<sequence length="757" mass="81116">AGIGRLSTKDSILLLCDMQEKFRPNIFQFTNIVSNAARLLQASRVLGIPSIVTEQYPKGLGPTVPELGAGDLTAHAKTSFTMMIEEVEKELQALGNPKQAILCGIETHACIACTAYDLLEKGIEVHIVADAVSSRSQTDRLFALSRLKQSGAYLTTTEAVMLQLVQDARHPNFKETKRETMSSDLDSSLTSIDWLPQLGISSLRSGRERGGGGGERDKKRDRGRERGDFLPSVPDPSPSNSKGKPPHSYATLIAMAIAAAPERKLSLNDIYTWISDTFPYYSRVGRGWKNSIRHNLSLNKCFRKVPRPQNDPGKLQVPQVPGTQAERGPSPHQPQPPSHTNHQLLSTEPLGAIQQSPQSASLSPPPCKQPSPYMPSPVSPSAGLPPAAPMTSINSFPPPHPPGPTFSISAASATPLSAASMSTASPAAPSFSDATLSFPPNSGPVSVSTFSSTANTAPVSVCTASGPAHSSASSVAAPPVSLNFSTDPPLRFTFDELNLPDLYASFKSLVKTMRERGGSQSDVNPLAVLSNDTTPLHTPTLLPMSPHPVPPAPPAPPAPAAHPPETERVSQYTVPADWLSNPDSLKESFRIASNLDWANIDLSGHPDLLESMRQAELCDWALDPALFTSLCDSLNRFFTQKGMITSGNNSPLALGAPHSLQVQPFASNLPPTLASLTHPSPLPYSPLMPPAVGALPPRRGLHMQGQGLQRAQLTQPANTTAGMQPQSMTPRQRPPLKSLHSNSEEFQDDFDWDSLLV</sequence>
<accession>A0ACB8W044</accession>
<feature type="non-terminal residue" evidence="1">
    <location>
        <position position="1"/>
    </location>
</feature>
<evidence type="ECO:0000313" key="2">
    <source>
        <dbReference type="Proteomes" id="UP000831701"/>
    </source>
</evidence>
<organism evidence="1 2">
    <name type="scientific">Scortum barcoo</name>
    <name type="common">barcoo grunter</name>
    <dbReference type="NCBI Taxonomy" id="214431"/>
    <lineage>
        <taxon>Eukaryota</taxon>
        <taxon>Metazoa</taxon>
        <taxon>Chordata</taxon>
        <taxon>Craniata</taxon>
        <taxon>Vertebrata</taxon>
        <taxon>Euteleostomi</taxon>
        <taxon>Actinopterygii</taxon>
        <taxon>Neopterygii</taxon>
        <taxon>Teleostei</taxon>
        <taxon>Neoteleostei</taxon>
        <taxon>Acanthomorphata</taxon>
        <taxon>Eupercaria</taxon>
        <taxon>Centrarchiformes</taxon>
        <taxon>Terapontoidei</taxon>
        <taxon>Terapontidae</taxon>
        <taxon>Scortum</taxon>
    </lineage>
</organism>
<reference evidence="1" key="1">
    <citation type="submission" date="2022-04" db="EMBL/GenBank/DDBJ databases">
        <title>Jade perch genome.</title>
        <authorList>
            <person name="Chao B."/>
        </authorList>
    </citation>
    <scope>NUCLEOTIDE SEQUENCE</scope>
    <source>
        <strain evidence="1">CB-2022</strain>
    </source>
</reference>
<keyword evidence="2" id="KW-1185">Reference proteome</keyword>
<dbReference type="Proteomes" id="UP000831701">
    <property type="component" value="Chromosome 16"/>
</dbReference>
<gene>
    <name evidence="1" type="ORF">L3Q82_013313</name>
</gene>
<evidence type="ECO:0000313" key="1">
    <source>
        <dbReference type="EMBL" id="KAI3361111.1"/>
    </source>
</evidence>
<dbReference type="EMBL" id="CM041546">
    <property type="protein sequence ID" value="KAI3361111.1"/>
    <property type="molecule type" value="Genomic_DNA"/>
</dbReference>
<proteinExistence type="predicted"/>
<name>A0ACB8W044_9TELE</name>
<comment type="caution">
    <text evidence="1">The sequence shown here is derived from an EMBL/GenBank/DDBJ whole genome shotgun (WGS) entry which is preliminary data.</text>
</comment>
<protein>
    <submittedName>
        <fullName evidence="1">Uncharacterized protein</fullName>
    </submittedName>
</protein>